<feature type="compositionally biased region" description="Acidic residues" evidence="1">
    <location>
        <begin position="20"/>
        <end position="31"/>
    </location>
</feature>
<evidence type="ECO:0000313" key="3">
    <source>
        <dbReference type="Proteomes" id="UP000291116"/>
    </source>
</evidence>
<feature type="region of interest" description="Disordered" evidence="1">
    <location>
        <begin position="1"/>
        <end position="180"/>
    </location>
</feature>
<accession>A0A448ZAX5</accession>
<dbReference type="EMBL" id="CAACVS010000208">
    <property type="protein sequence ID" value="VEU39171.1"/>
    <property type="molecule type" value="Genomic_DNA"/>
</dbReference>
<reference evidence="2 3" key="1">
    <citation type="submission" date="2019-01" db="EMBL/GenBank/DDBJ databases">
        <authorList>
            <person name="Ferrante I. M."/>
        </authorList>
    </citation>
    <scope>NUCLEOTIDE SEQUENCE [LARGE SCALE GENOMIC DNA]</scope>
    <source>
        <strain evidence="2 3">B856</strain>
    </source>
</reference>
<organism evidence="2 3">
    <name type="scientific">Pseudo-nitzschia multistriata</name>
    <dbReference type="NCBI Taxonomy" id="183589"/>
    <lineage>
        <taxon>Eukaryota</taxon>
        <taxon>Sar</taxon>
        <taxon>Stramenopiles</taxon>
        <taxon>Ochrophyta</taxon>
        <taxon>Bacillariophyta</taxon>
        <taxon>Bacillariophyceae</taxon>
        <taxon>Bacillariophycidae</taxon>
        <taxon>Bacillariales</taxon>
        <taxon>Bacillariaceae</taxon>
        <taxon>Pseudo-nitzschia</taxon>
    </lineage>
</organism>
<evidence type="ECO:0000313" key="2">
    <source>
        <dbReference type="EMBL" id="VEU39171.1"/>
    </source>
</evidence>
<feature type="compositionally biased region" description="Basic and acidic residues" evidence="1">
    <location>
        <begin position="109"/>
        <end position="124"/>
    </location>
</feature>
<evidence type="ECO:0000256" key="1">
    <source>
        <dbReference type="SAM" id="MobiDB-lite"/>
    </source>
</evidence>
<feature type="compositionally biased region" description="Basic and acidic residues" evidence="1">
    <location>
        <begin position="8"/>
        <end position="19"/>
    </location>
</feature>
<dbReference type="OrthoDB" id="272624at2759"/>
<dbReference type="Proteomes" id="UP000291116">
    <property type="component" value="Unassembled WGS sequence"/>
</dbReference>
<protein>
    <submittedName>
        <fullName evidence="2">Uncharacterized protein</fullName>
    </submittedName>
</protein>
<gene>
    <name evidence="2" type="ORF">PSNMU_V1.4_AUG-EV-PASAV3_0060130</name>
</gene>
<sequence>MTAFNLEVDPKRIEAHENEEPPAYEPTDEDGIAIPTSSSNTEVTKGENNGFEGEVVEEDAEEERRAEASAIMSAENTKMKGASGDNSHWGSQNEPEVGAGFDNEMGGFPHEEGPSMDDFFHDDSYNDNDGEKEESLGKRVSEPVVTIKQDASELVSLVPKKKSSKSRRPKIRPSSKKKGK</sequence>
<feature type="compositionally biased region" description="Polar residues" evidence="1">
    <location>
        <begin position="84"/>
        <end position="94"/>
    </location>
</feature>
<feature type="compositionally biased region" description="Basic residues" evidence="1">
    <location>
        <begin position="159"/>
        <end position="180"/>
    </location>
</feature>
<proteinExistence type="predicted"/>
<name>A0A448ZAX5_9STRA</name>
<keyword evidence="3" id="KW-1185">Reference proteome</keyword>
<dbReference type="AlphaFoldDB" id="A0A448ZAX5"/>